<keyword evidence="3" id="KW-1185">Reference proteome</keyword>
<evidence type="ECO:0000256" key="1">
    <source>
        <dbReference type="SAM" id="MobiDB-lite"/>
    </source>
</evidence>
<sequence>MPESRDRISRPVDYAAVFARRRSAGIGVFMDDPEIRNLFGSPIRRLTTATTPATGRRTALGATRGGGRGRGGFGTPRSVRGRILYGTPASGRENANSFRRMSGRVRPGSSVLPSWYPRTPLRDITAVVRAIERRRALLGDAEGQQTASPIPEGQMVHDPSGSVSGAQLEHDLSIISPNPTVSVQTRSPAFGVKLKTPAVGKVPKILLGIANQDAGESEFDTPQKKLLNSIDKVEKVVMEELQKLKRTPSAKKAEREKRVRTLMSMR</sequence>
<feature type="region of interest" description="Disordered" evidence="1">
    <location>
        <begin position="141"/>
        <end position="164"/>
    </location>
</feature>
<feature type="compositionally biased region" description="Low complexity" evidence="1">
    <location>
        <begin position="52"/>
        <end position="62"/>
    </location>
</feature>
<dbReference type="PANTHER" id="PTHR35119">
    <property type="entry name" value="PROTEIN POLYCHOME"/>
    <property type="match status" value="1"/>
</dbReference>
<feature type="region of interest" description="Disordered" evidence="1">
    <location>
        <begin position="246"/>
        <end position="266"/>
    </location>
</feature>
<protein>
    <submittedName>
        <fullName evidence="2">Protein POLYCHOME</fullName>
    </submittedName>
</protein>
<dbReference type="EMBL" id="RXIC02000025">
    <property type="protein sequence ID" value="KAB1205679.1"/>
    <property type="molecule type" value="Genomic_DNA"/>
</dbReference>
<proteinExistence type="predicted"/>
<accession>A0A6A1UZ72</accession>
<evidence type="ECO:0000313" key="2">
    <source>
        <dbReference type="EMBL" id="KAB1205679.1"/>
    </source>
</evidence>
<reference evidence="2 3" key="1">
    <citation type="journal article" date="2019" name="Plant Biotechnol. J.">
        <title>The red bayberry genome and genetic basis of sex determination.</title>
        <authorList>
            <person name="Jia H.M."/>
            <person name="Jia H.J."/>
            <person name="Cai Q.L."/>
            <person name="Wang Y."/>
            <person name="Zhao H.B."/>
            <person name="Yang W.F."/>
            <person name="Wang G.Y."/>
            <person name="Li Y.H."/>
            <person name="Zhan D.L."/>
            <person name="Shen Y.T."/>
            <person name="Niu Q.F."/>
            <person name="Chang L."/>
            <person name="Qiu J."/>
            <person name="Zhao L."/>
            <person name="Xie H.B."/>
            <person name="Fu W.Y."/>
            <person name="Jin J."/>
            <person name="Li X.W."/>
            <person name="Jiao Y."/>
            <person name="Zhou C.C."/>
            <person name="Tu T."/>
            <person name="Chai C.Y."/>
            <person name="Gao J.L."/>
            <person name="Fan L.J."/>
            <person name="van de Weg E."/>
            <person name="Wang J.Y."/>
            <person name="Gao Z.S."/>
        </authorList>
    </citation>
    <scope>NUCLEOTIDE SEQUENCE [LARGE SCALE GENOMIC DNA]</scope>
    <source>
        <tissue evidence="2">Leaves</tissue>
    </source>
</reference>
<evidence type="ECO:0000313" key="3">
    <source>
        <dbReference type="Proteomes" id="UP000516437"/>
    </source>
</evidence>
<dbReference type="OrthoDB" id="1916775at2759"/>
<feature type="region of interest" description="Disordered" evidence="1">
    <location>
        <begin position="52"/>
        <end position="95"/>
    </location>
</feature>
<dbReference type="AlphaFoldDB" id="A0A6A1UZ72"/>
<dbReference type="GO" id="GO:0005634">
    <property type="term" value="C:nucleus"/>
    <property type="evidence" value="ECO:0007669"/>
    <property type="project" value="InterPro"/>
</dbReference>
<comment type="caution">
    <text evidence="2">The sequence shown here is derived from an EMBL/GenBank/DDBJ whole genome shotgun (WGS) entry which is preliminary data.</text>
</comment>
<dbReference type="InterPro" id="IPR034590">
    <property type="entry name" value="POLYCHOME/GIG1"/>
</dbReference>
<dbReference type="PANTHER" id="PTHR35119:SF1">
    <property type="entry name" value="PROTEIN POLYCHOME"/>
    <property type="match status" value="1"/>
</dbReference>
<name>A0A6A1UZ72_9ROSI</name>
<organism evidence="2 3">
    <name type="scientific">Morella rubra</name>
    <name type="common">Chinese bayberry</name>
    <dbReference type="NCBI Taxonomy" id="262757"/>
    <lineage>
        <taxon>Eukaryota</taxon>
        <taxon>Viridiplantae</taxon>
        <taxon>Streptophyta</taxon>
        <taxon>Embryophyta</taxon>
        <taxon>Tracheophyta</taxon>
        <taxon>Spermatophyta</taxon>
        <taxon>Magnoliopsida</taxon>
        <taxon>eudicotyledons</taxon>
        <taxon>Gunneridae</taxon>
        <taxon>Pentapetalae</taxon>
        <taxon>rosids</taxon>
        <taxon>fabids</taxon>
        <taxon>Fagales</taxon>
        <taxon>Myricaceae</taxon>
        <taxon>Morella</taxon>
    </lineage>
</organism>
<dbReference type="GO" id="GO:0051783">
    <property type="term" value="P:regulation of nuclear division"/>
    <property type="evidence" value="ECO:0007669"/>
    <property type="project" value="InterPro"/>
</dbReference>
<feature type="compositionally biased region" description="Gly residues" evidence="1">
    <location>
        <begin position="63"/>
        <end position="74"/>
    </location>
</feature>
<dbReference type="Proteomes" id="UP000516437">
    <property type="component" value="Chromosome 7"/>
</dbReference>
<gene>
    <name evidence="2" type="ORF">CJ030_MR7G017851</name>
</gene>